<proteinExistence type="predicted"/>
<protein>
    <recommendedName>
        <fullName evidence="3">Response regulatory domain-containing protein</fullName>
    </recommendedName>
</protein>
<evidence type="ECO:0000256" key="2">
    <source>
        <dbReference type="PROSITE-ProRule" id="PRU00169"/>
    </source>
</evidence>
<dbReference type="GO" id="GO:0000160">
    <property type="term" value="P:phosphorelay signal transduction system"/>
    <property type="evidence" value="ECO:0007669"/>
    <property type="project" value="InterPro"/>
</dbReference>
<evidence type="ECO:0000313" key="4">
    <source>
        <dbReference type="EMBL" id="GHB27125.1"/>
    </source>
</evidence>
<name>A0A8J3G4D9_9BACT</name>
<dbReference type="PROSITE" id="PS50110">
    <property type="entry name" value="RESPONSE_REGULATORY"/>
    <property type="match status" value="1"/>
</dbReference>
<dbReference type="CDD" id="cd00156">
    <property type="entry name" value="REC"/>
    <property type="match status" value="1"/>
</dbReference>
<dbReference type="PANTHER" id="PTHR44591:SF3">
    <property type="entry name" value="RESPONSE REGULATORY DOMAIN-CONTAINING PROTEIN"/>
    <property type="match status" value="1"/>
</dbReference>
<dbReference type="InterPro" id="IPR050595">
    <property type="entry name" value="Bact_response_regulator"/>
</dbReference>
<dbReference type="SUPFAM" id="SSF52172">
    <property type="entry name" value="CheY-like"/>
    <property type="match status" value="1"/>
</dbReference>
<feature type="domain" description="Response regulatory" evidence="3">
    <location>
        <begin position="5"/>
        <end position="118"/>
    </location>
</feature>
<accession>A0A8J3G4D9</accession>
<dbReference type="AlphaFoldDB" id="A0A8J3G4D9"/>
<dbReference type="SMART" id="SM00448">
    <property type="entry name" value="REC"/>
    <property type="match status" value="1"/>
</dbReference>
<comment type="caution">
    <text evidence="4">The sequence shown here is derived from an EMBL/GenBank/DDBJ whole genome shotgun (WGS) entry which is preliminary data.</text>
</comment>
<keyword evidence="5" id="KW-1185">Reference proteome</keyword>
<evidence type="ECO:0000313" key="5">
    <source>
        <dbReference type="Proteomes" id="UP000642809"/>
    </source>
</evidence>
<reference evidence="4" key="1">
    <citation type="journal article" date="2014" name="Int. J. Syst. Evol. Microbiol.">
        <title>Complete genome sequence of Corynebacterium casei LMG S-19264T (=DSM 44701T), isolated from a smear-ripened cheese.</title>
        <authorList>
            <consortium name="US DOE Joint Genome Institute (JGI-PGF)"/>
            <person name="Walter F."/>
            <person name="Albersmeier A."/>
            <person name="Kalinowski J."/>
            <person name="Ruckert C."/>
        </authorList>
    </citation>
    <scope>NUCLEOTIDE SEQUENCE</scope>
    <source>
        <strain evidence="4">KCTC 23224</strain>
    </source>
</reference>
<reference evidence="4" key="2">
    <citation type="submission" date="2020-09" db="EMBL/GenBank/DDBJ databases">
        <authorList>
            <person name="Sun Q."/>
            <person name="Kim S."/>
        </authorList>
    </citation>
    <scope>NUCLEOTIDE SEQUENCE</scope>
    <source>
        <strain evidence="4">KCTC 23224</strain>
    </source>
</reference>
<evidence type="ECO:0000259" key="3">
    <source>
        <dbReference type="PROSITE" id="PS50110"/>
    </source>
</evidence>
<organism evidence="4 5">
    <name type="scientific">Mongoliitalea lutea</name>
    <dbReference type="NCBI Taxonomy" id="849756"/>
    <lineage>
        <taxon>Bacteria</taxon>
        <taxon>Pseudomonadati</taxon>
        <taxon>Bacteroidota</taxon>
        <taxon>Cytophagia</taxon>
        <taxon>Cytophagales</taxon>
        <taxon>Cyclobacteriaceae</taxon>
        <taxon>Mongoliitalea</taxon>
    </lineage>
</organism>
<dbReference type="EMBL" id="BMYF01000002">
    <property type="protein sequence ID" value="GHB27125.1"/>
    <property type="molecule type" value="Genomic_DNA"/>
</dbReference>
<dbReference type="InterPro" id="IPR011006">
    <property type="entry name" value="CheY-like_superfamily"/>
</dbReference>
<gene>
    <name evidence="4" type="ORF">GCM10008106_04820</name>
</gene>
<sequence>MMNTNILIVEDDAVFCKLLTRFLGKNGFLVADAQDGKHAVKLLEEQTFSLGILDYRLPDMDGIEILQLIKEKNPSTKVIIMTRYGDEGIAQLAIEKGADAFIAKPINPTELLEVIQGI</sequence>
<keyword evidence="1 2" id="KW-0597">Phosphoprotein</keyword>
<evidence type="ECO:0000256" key="1">
    <source>
        <dbReference type="ARBA" id="ARBA00022553"/>
    </source>
</evidence>
<dbReference type="Pfam" id="PF00072">
    <property type="entry name" value="Response_reg"/>
    <property type="match status" value="1"/>
</dbReference>
<dbReference type="InterPro" id="IPR001789">
    <property type="entry name" value="Sig_transdc_resp-reg_receiver"/>
</dbReference>
<dbReference type="Proteomes" id="UP000642809">
    <property type="component" value="Unassembled WGS sequence"/>
</dbReference>
<dbReference type="Gene3D" id="3.40.50.2300">
    <property type="match status" value="1"/>
</dbReference>
<dbReference type="PANTHER" id="PTHR44591">
    <property type="entry name" value="STRESS RESPONSE REGULATOR PROTEIN 1"/>
    <property type="match status" value="1"/>
</dbReference>
<feature type="modified residue" description="4-aspartylphosphate" evidence="2">
    <location>
        <position position="54"/>
    </location>
</feature>